<organism evidence="7 8">
    <name type="scientific">Tigriopus californicus</name>
    <name type="common">Marine copepod</name>
    <dbReference type="NCBI Taxonomy" id="6832"/>
    <lineage>
        <taxon>Eukaryota</taxon>
        <taxon>Metazoa</taxon>
        <taxon>Ecdysozoa</taxon>
        <taxon>Arthropoda</taxon>
        <taxon>Crustacea</taxon>
        <taxon>Multicrustacea</taxon>
        <taxon>Hexanauplia</taxon>
        <taxon>Copepoda</taxon>
        <taxon>Harpacticoida</taxon>
        <taxon>Harpacticidae</taxon>
        <taxon>Tigriopus</taxon>
    </lineage>
</organism>
<dbReference type="Proteomes" id="UP000318571">
    <property type="component" value="Chromosome 2"/>
</dbReference>
<sequence>MILWTMKFRARLTDGLSIRKFYQLIQTMAKLSKNACVFRLAPDHFYLMAVGGMAPGGDVWVQGKPRDLFQEYQMEGVTPTENEIYLQLEPDALAKNLVALKNTHSAQSVKLKLTKKRDSPCLSFDLELAPGNVAASGTCRQVTHDFPVVLIPRSQWTEFQEPAIPPFQVSIYLPELKLVKSLVDRYKNMGKRMTMEANNQGKLRFVLESDTLKVITHFAHCARPKFDESLNQSRNMSDQITLNVGSKSFEVSKSHLVKISSYFEVMFSSPFAEKDQTEITLKDVNPHEFEAVLQFTQGKSIPIDDENVYEVLKIADMFDLKVMTSHCQKYLVDHLEHDKALKVWKAADMYGLTSLAKRAKSFILWHFPTLSTQQSWDDLSLEDFYSIVSCPELHVTPDTDLLKLIRHRLEACSPQDSNVCRLSLLKAIQDPSAPLANLKSRKLPIQPSVQGSSGYIHSFHLKTSSLSRPVCLPPFEQGGNCPVGIRTCAIGPYIYSLGGEEVIGRSNWNRKVWRYDTILQVWDCVMELPSPIRHMGICTDNDRNIFLVGGYGRFRVKSDAVFKLDMNARTCETLSPLPCPMNSPPCCVFDHDLFVFGPNLLRGSWSDKGFSWTSFEFDASRLPKGCNLSFKMDAAVTSATAIFLAQGYHLFKFSPEPKSYALELMGQFKDECVHMCMVEDRIYKFDASSDEASIEVFDTHSNRFDIIWTGERTMDSIIHDLLAHNLNPVVREIFLNLSSSDLMEAKLVCHLWRDFINEWIEQSIPGRKRLESKLRNNWRQWKVMSSRLYIPSNEVFDIKWDQDEAFCGTCDGFVDVFDRRTSRRKIAMKLHGNSCVQLDINHDLIVSVGEDSFINVVDRKSFCRLQRLDDHRGPIWGVKIYKNKVVTCGGDCMIHIYEIGQDFQLRLLDRLRHHQKSVSHVEVDRDMIVSGSEDKYIKVYNMVSKEMVRVFKCQFSILCLDYSHPYIAAIPNKGYNSLNFEIWSMNQELSSQCLISVEMPVRHFDPLDLKMTKDYLSVAIERAEDFGDEPIGYRAITFSMEDLLQNPHPEPIHTLEIEEYFDNVSIHLDQTSIAYSQLRSFRISNFWQ</sequence>
<dbReference type="AlphaFoldDB" id="A0A553PCS1"/>
<keyword evidence="2" id="KW-0880">Kelch repeat</keyword>
<keyword evidence="5" id="KW-0853">WD repeat</keyword>
<comment type="caution">
    <text evidence="7">The sequence shown here is derived from an EMBL/GenBank/DDBJ whole genome shotgun (WGS) entry which is preliminary data.</text>
</comment>
<evidence type="ECO:0000256" key="3">
    <source>
        <dbReference type="ARBA" id="ARBA00022737"/>
    </source>
</evidence>
<dbReference type="InterPro" id="IPR011705">
    <property type="entry name" value="BACK"/>
</dbReference>
<evidence type="ECO:0000256" key="2">
    <source>
        <dbReference type="ARBA" id="ARBA00022441"/>
    </source>
</evidence>
<evidence type="ECO:0000256" key="1">
    <source>
        <dbReference type="ARBA" id="ARBA00004123"/>
    </source>
</evidence>
<dbReference type="EMBL" id="VCGU01000005">
    <property type="protein sequence ID" value="TRY75464.1"/>
    <property type="molecule type" value="Genomic_DNA"/>
</dbReference>
<dbReference type="GO" id="GO:0000723">
    <property type="term" value="P:telomere maintenance"/>
    <property type="evidence" value="ECO:0007669"/>
    <property type="project" value="TreeGrafter"/>
</dbReference>
<feature type="domain" description="BTB" evidence="6">
    <location>
        <begin position="238"/>
        <end position="305"/>
    </location>
</feature>
<keyword evidence="3" id="KW-0677">Repeat</keyword>
<dbReference type="PANTHER" id="PTHR12900">
    <property type="entry name" value="MITOTIC AND DNA DAMAGE CHECKPOINT PROTEIN HUS1"/>
    <property type="match status" value="1"/>
</dbReference>
<dbReference type="InterPro" id="IPR036322">
    <property type="entry name" value="WD40_repeat_dom_sf"/>
</dbReference>
<dbReference type="InterPro" id="IPR000210">
    <property type="entry name" value="BTB/POZ_dom"/>
</dbReference>
<dbReference type="Gene3D" id="2.120.10.80">
    <property type="entry name" value="Kelch-type beta propeller"/>
    <property type="match status" value="1"/>
</dbReference>
<dbReference type="GO" id="GO:0000724">
    <property type="term" value="P:double-strand break repair via homologous recombination"/>
    <property type="evidence" value="ECO:0007669"/>
    <property type="project" value="TreeGrafter"/>
</dbReference>
<dbReference type="PROSITE" id="PS50097">
    <property type="entry name" value="BTB"/>
    <property type="match status" value="1"/>
</dbReference>
<evidence type="ECO:0000313" key="8">
    <source>
        <dbReference type="Proteomes" id="UP000318571"/>
    </source>
</evidence>
<dbReference type="SMART" id="SM00225">
    <property type="entry name" value="BTB"/>
    <property type="match status" value="1"/>
</dbReference>
<feature type="repeat" description="WD" evidence="5">
    <location>
        <begin position="911"/>
        <end position="950"/>
    </location>
</feature>
<dbReference type="InterPro" id="IPR007150">
    <property type="entry name" value="HUS1/Mec3"/>
</dbReference>
<evidence type="ECO:0000256" key="5">
    <source>
        <dbReference type="PROSITE-ProRule" id="PRU00221"/>
    </source>
</evidence>
<gene>
    <name evidence="7" type="ORF">TCAL_06413</name>
</gene>
<dbReference type="InterPro" id="IPR001680">
    <property type="entry name" value="WD40_rpt"/>
</dbReference>
<dbReference type="InterPro" id="IPR015915">
    <property type="entry name" value="Kelch-typ_b-propeller"/>
</dbReference>
<name>A0A553PCS1_TIGCA</name>
<dbReference type="Gene3D" id="2.130.10.10">
    <property type="entry name" value="YVTN repeat-like/Quinoprotein amine dehydrogenase"/>
    <property type="match status" value="1"/>
</dbReference>
<dbReference type="GO" id="GO:0006289">
    <property type="term" value="P:nucleotide-excision repair"/>
    <property type="evidence" value="ECO:0007669"/>
    <property type="project" value="TreeGrafter"/>
</dbReference>
<dbReference type="Pfam" id="PF04005">
    <property type="entry name" value="Hus1"/>
    <property type="match status" value="1"/>
</dbReference>
<dbReference type="GO" id="GO:0044778">
    <property type="term" value="P:meiotic DNA integrity checkpoint signaling"/>
    <property type="evidence" value="ECO:0007669"/>
    <property type="project" value="TreeGrafter"/>
</dbReference>
<evidence type="ECO:0000313" key="7">
    <source>
        <dbReference type="EMBL" id="TRY75464.1"/>
    </source>
</evidence>
<dbReference type="GO" id="GO:0033314">
    <property type="term" value="P:mitotic DNA replication checkpoint signaling"/>
    <property type="evidence" value="ECO:0007669"/>
    <property type="project" value="TreeGrafter"/>
</dbReference>
<dbReference type="CDD" id="cd01165">
    <property type="entry name" value="BTB_POZ"/>
    <property type="match status" value="1"/>
</dbReference>
<dbReference type="Gene3D" id="3.70.10.10">
    <property type="match status" value="1"/>
</dbReference>
<accession>A0A553PCS1</accession>
<dbReference type="Pfam" id="PF07707">
    <property type="entry name" value="BACK"/>
    <property type="match status" value="1"/>
</dbReference>
<dbReference type="Gene3D" id="1.25.40.420">
    <property type="match status" value="1"/>
</dbReference>
<keyword evidence="4" id="KW-0539">Nucleus</keyword>
<dbReference type="PANTHER" id="PTHR12900:SF0">
    <property type="entry name" value="CHECKPOINT PROTEIN"/>
    <property type="match status" value="1"/>
</dbReference>
<dbReference type="PROSITE" id="PS50082">
    <property type="entry name" value="WD_REPEATS_2"/>
    <property type="match status" value="1"/>
</dbReference>
<dbReference type="SUPFAM" id="SSF54695">
    <property type="entry name" value="POZ domain"/>
    <property type="match status" value="1"/>
</dbReference>
<dbReference type="CDD" id="cd14733">
    <property type="entry name" value="BACK"/>
    <property type="match status" value="1"/>
</dbReference>
<dbReference type="SUPFAM" id="SSF117281">
    <property type="entry name" value="Kelch motif"/>
    <property type="match status" value="1"/>
</dbReference>
<reference evidence="7 8" key="1">
    <citation type="journal article" date="2018" name="Nat. Ecol. Evol.">
        <title>Genomic signatures of mitonuclear coevolution across populations of Tigriopus californicus.</title>
        <authorList>
            <person name="Barreto F.S."/>
            <person name="Watson E.T."/>
            <person name="Lima T.G."/>
            <person name="Willett C.S."/>
            <person name="Edmands S."/>
            <person name="Li W."/>
            <person name="Burton R.S."/>
        </authorList>
    </citation>
    <scope>NUCLEOTIDE SEQUENCE [LARGE SCALE GENOMIC DNA]</scope>
    <source>
        <strain evidence="7 8">San Diego</strain>
    </source>
</reference>
<evidence type="ECO:0000259" key="6">
    <source>
        <dbReference type="PROSITE" id="PS50097"/>
    </source>
</evidence>
<comment type="subcellular location">
    <subcellularLocation>
        <location evidence="1">Nucleus</location>
    </subcellularLocation>
</comment>
<dbReference type="Pfam" id="PF00400">
    <property type="entry name" value="WD40"/>
    <property type="match status" value="1"/>
</dbReference>
<dbReference type="InterPro" id="IPR011333">
    <property type="entry name" value="SKP1/BTB/POZ_sf"/>
</dbReference>
<protein>
    <recommendedName>
        <fullName evidence="6">BTB domain-containing protein</fullName>
    </recommendedName>
</protein>
<keyword evidence="8" id="KW-1185">Reference proteome</keyword>
<dbReference type="InterPro" id="IPR015943">
    <property type="entry name" value="WD40/YVTN_repeat-like_dom_sf"/>
</dbReference>
<proteinExistence type="predicted"/>
<dbReference type="STRING" id="6832.A0A553PCS1"/>
<dbReference type="GO" id="GO:0035861">
    <property type="term" value="C:site of double-strand break"/>
    <property type="evidence" value="ECO:0007669"/>
    <property type="project" value="TreeGrafter"/>
</dbReference>
<dbReference type="GO" id="GO:0031573">
    <property type="term" value="P:mitotic intra-S DNA damage checkpoint signaling"/>
    <property type="evidence" value="ECO:0007669"/>
    <property type="project" value="TreeGrafter"/>
</dbReference>
<dbReference type="GO" id="GO:0030896">
    <property type="term" value="C:checkpoint clamp complex"/>
    <property type="evidence" value="ECO:0007669"/>
    <property type="project" value="InterPro"/>
</dbReference>
<dbReference type="SUPFAM" id="SSF50978">
    <property type="entry name" value="WD40 repeat-like"/>
    <property type="match status" value="1"/>
</dbReference>
<dbReference type="SMART" id="SM00875">
    <property type="entry name" value="BACK"/>
    <property type="match status" value="1"/>
</dbReference>
<evidence type="ECO:0000256" key="4">
    <source>
        <dbReference type="ARBA" id="ARBA00023242"/>
    </source>
</evidence>
<dbReference type="SMART" id="SM00320">
    <property type="entry name" value="WD40"/>
    <property type="match status" value="4"/>
</dbReference>